<dbReference type="CDD" id="cd03404">
    <property type="entry name" value="SPFH_HflK"/>
    <property type="match status" value="1"/>
</dbReference>
<dbReference type="EMBL" id="CAKLPX010000001">
    <property type="protein sequence ID" value="CAH0991659.1"/>
    <property type="molecule type" value="Genomic_DNA"/>
</dbReference>
<dbReference type="InterPro" id="IPR001972">
    <property type="entry name" value="Stomatin_HflK_fam"/>
</dbReference>
<dbReference type="InterPro" id="IPR001107">
    <property type="entry name" value="Band_7"/>
</dbReference>
<dbReference type="InterPro" id="IPR020980">
    <property type="entry name" value="Membrane_HflK_N"/>
</dbReference>
<feature type="transmembrane region" description="Helical" evidence="6">
    <location>
        <begin position="58"/>
        <end position="78"/>
    </location>
</feature>
<dbReference type="NCBIfam" id="TIGR01933">
    <property type="entry name" value="hflK"/>
    <property type="match status" value="1"/>
</dbReference>
<evidence type="ECO:0000256" key="2">
    <source>
        <dbReference type="ARBA" id="ARBA00006971"/>
    </source>
</evidence>
<reference evidence="9" key="1">
    <citation type="submission" date="2021-12" db="EMBL/GenBank/DDBJ databases">
        <authorList>
            <person name="Rodrigo-Torres L."/>
            <person name="Arahal R. D."/>
            <person name="Lucena T."/>
        </authorList>
    </citation>
    <scope>NUCLEOTIDE SEQUENCE</scope>
    <source>
        <strain evidence="9">CECT 8267</strain>
    </source>
</reference>
<dbReference type="InterPro" id="IPR036013">
    <property type="entry name" value="Band_7/SPFH_dom_sf"/>
</dbReference>
<dbReference type="GO" id="GO:0008233">
    <property type="term" value="F:peptidase activity"/>
    <property type="evidence" value="ECO:0007669"/>
    <property type="project" value="UniProtKB-KW"/>
</dbReference>
<organism evidence="9 10">
    <name type="scientific">Sinobacterium norvegicum</name>
    <dbReference type="NCBI Taxonomy" id="1641715"/>
    <lineage>
        <taxon>Bacteria</taxon>
        <taxon>Pseudomonadati</taxon>
        <taxon>Pseudomonadota</taxon>
        <taxon>Gammaproteobacteria</taxon>
        <taxon>Cellvibrionales</taxon>
        <taxon>Spongiibacteraceae</taxon>
        <taxon>Sinobacterium</taxon>
    </lineage>
</organism>
<evidence type="ECO:0000313" key="10">
    <source>
        <dbReference type="Proteomes" id="UP000838100"/>
    </source>
</evidence>
<keyword evidence="4 6" id="KW-1133">Transmembrane helix</keyword>
<evidence type="ECO:0000256" key="5">
    <source>
        <dbReference type="ARBA" id="ARBA00023136"/>
    </source>
</evidence>
<accession>A0ABM9AEN4</accession>
<dbReference type="Proteomes" id="UP000838100">
    <property type="component" value="Unassembled WGS sequence"/>
</dbReference>
<comment type="function">
    <text evidence="6">HflC and HflK could encode or regulate a protease.</text>
</comment>
<protein>
    <recommendedName>
        <fullName evidence="6">Protein HflK</fullName>
    </recommendedName>
</protein>
<comment type="caution">
    <text evidence="9">The sequence shown here is derived from an EMBL/GenBank/DDBJ whole genome shotgun (WGS) entry which is preliminary data.</text>
</comment>
<proteinExistence type="inferred from homology"/>
<evidence type="ECO:0000256" key="1">
    <source>
        <dbReference type="ARBA" id="ARBA00004167"/>
    </source>
</evidence>
<dbReference type="SUPFAM" id="SSF117892">
    <property type="entry name" value="Band 7/SPFH domain"/>
    <property type="match status" value="1"/>
</dbReference>
<evidence type="ECO:0000256" key="3">
    <source>
        <dbReference type="ARBA" id="ARBA00022692"/>
    </source>
</evidence>
<feature type="region of interest" description="Disordered" evidence="7">
    <location>
        <begin position="364"/>
        <end position="387"/>
    </location>
</feature>
<dbReference type="Pfam" id="PF12221">
    <property type="entry name" value="HflK_N"/>
    <property type="match status" value="1"/>
</dbReference>
<dbReference type="InterPro" id="IPR010201">
    <property type="entry name" value="HflK"/>
</dbReference>
<keyword evidence="3 6" id="KW-0812">Transmembrane</keyword>
<evidence type="ECO:0000256" key="6">
    <source>
        <dbReference type="RuleBase" id="RU364113"/>
    </source>
</evidence>
<keyword evidence="10" id="KW-1185">Reference proteome</keyword>
<name>A0ABM9AEN4_9GAMM</name>
<comment type="subunit">
    <text evidence="6">HflC and HflK may interact to form a multimeric complex.</text>
</comment>
<keyword evidence="9" id="KW-0378">Hydrolase</keyword>
<gene>
    <name evidence="9" type="primary">hflK</name>
    <name evidence="9" type="ORF">SIN8267_01771</name>
</gene>
<keyword evidence="9" id="KW-0645">Protease</keyword>
<dbReference type="RefSeq" id="WP_237444303.1">
    <property type="nucleotide sequence ID" value="NZ_CAKLPX010000001.1"/>
</dbReference>
<sequence length="387" mass="42219">MAWNEPGGGNNQKDPWGNNNGGDKNGPPDLDEAMKKFQERIGKMMGGNKPGGSSTGGGASGALLGLVALVVLGLWFAAGVYKIDQQERAVVLRLGQFNEIVGPGLHWNPALIDQRQVVNVTRIRSFGHTALMLTEDENIVEVSLSVQYTVADPKNFALAVRDPERSLAQATESALRHVVGSTEMHPILTEGRDQVAIDVTGRLQRYLDSYDTGIAVARVTIENTQAPKQVQAAFDDVIKAREDEQRVKNEAETYANGIVPEARGAAQRVIEEANGYKDKVVAQAEGESQRFTALLTEYKRAPQVTRERLYLDTMQEVMTSSSKVLMDVEGGNNLMYLPLDKMINSSPSSAKSVNLTDSDLRKISENLRRQSASTSSSDTRTSNRGGR</sequence>
<keyword evidence="5 6" id="KW-0472">Membrane</keyword>
<evidence type="ECO:0000256" key="7">
    <source>
        <dbReference type="SAM" id="MobiDB-lite"/>
    </source>
</evidence>
<dbReference type="Gene3D" id="3.30.479.30">
    <property type="entry name" value="Band 7 domain"/>
    <property type="match status" value="1"/>
</dbReference>
<dbReference type="PANTHER" id="PTHR43327:SF2">
    <property type="entry name" value="MODULATOR OF FTSH PROTEASE HFLK"/>
    <property type="match status" value="1"/>
</dbReference>
<dbReference type="InterPro" id="IPR050710">
    <property type="entry name" value="Band7/mec-2_domain"/>
</dbReference>
<evidence type="ECO:0000256" key="4">
    <source>
        <dbReference type="ARBA" id="ARBA00022989"/>
    </source>
</evidence>
<feature type="region of interest" description="Disordered" evidence="7">
    <location>
        <begin position="1"/>
        <end position="33"/>
    </location>
</feature>
<feature type="compositionally biased region" description="Gly residues" evidence="7">
    <location>
        <begin position="1"/>
        <end position="10"/>
    </location>
</feature>
<feature type="domain" description="Band 7" evidence="8">
    <location>
        <begin position="78"/>
        <end position="238"/>
    </location>
</feature>
<evidence type="ECO:0000259" key="8">
    <source>
        <dbReference type="SMART" id="SM00244"/>
    </source>
</evidence>
<comment type="subcellular location">
    <subcellularLocation>
        <location evidence="1">Membrane</location>
        <topology evidence="1">Single-pass membrane protein</topology>
    </subcellularLocation>
</comment>
<dbReference type="GO" id="GO:0006508">
    <property type="term" value="P:proteolysis"/>
    <property type="evidence" value="ECO:0007669"/>
    <property type="project" value="UniProtKB-KW"/>
</dbReference>
<evidence type="ECO:0000313" key="9">
    <source>
        <dbReference type="EMBL" id="CAH0991659.1"/>
    </source>
</evidence>
<dbReference type="PANTHER" id="PTHR43327">
    <property type="entry name" value="STOMATIN-LIKE PROTEIN 2, MITOCHONDRIAL"/>
    <property type="match status" value="1"/>
</dbReference>
<comment type="similarity">
    <text evidence="2 6">Belongs to the band 7/mec-2 family. HflK subfamily.</text>
</comment>
<feature type="compositionally biased region" description="Low complexity" evidence="7">
    <location>
        <begin position="369"/>
        <end position="387"/>
    </location>
</feature>
<dbReference type="SMART" id="SM00244">
    <property type="entry name" value="PHB"/>
    <property type="match status" value="1"/>
</dbReference>
<dbReference type="PRINTS" id="PR00721">
    <property type="entry name" value="STOMATIN"/>
</dbReference>
<dbReference type="Pfam" id="PF01145">
    <property type="entry name" value="Band_7"/>
    <property type="match status" value="1"/>
</dbReference>